<feature type="region of interest" description="Disordered" evidence="1">
    <location>
        <begin position="27"/>
        <end position="48"/>
    </location>
</feature>
<dbReference type="InterPro" id="IPR011990">
    <property type="entry name" value="TPR-like_helical_dom_sf"/>
</dbReference>
<reference evidence="3" key="1">
    <citation type="journal article" date="2021" name="Nat. Commun.">
        <title>Genetic determinants of endophytism in the Arabidopsis root mycobiome.</title>
        <authorList>
            <person name="Mesny F."/>
            <person name="Miyauchi S."/>
            <person name="Thiergart T."/>
            <person name="Pickel B."/>
            <person name="Atanasova L."/>
            <person name="Karlsson M."/>
            <person name="Huettel B."/>
            <person name="Barry K.W."/>
            <person name="Haridas S."/>
            <person name="Chen C."/>
            <person name="Bauer D."/>
            <person name="Andreopoulos W."/>
            <person name="Pangilinan J."/>
            <person name="LaButti K."/>
            <person name="Riley R."/>
            <person name="Lipzen A."/>
            <person name="Clum A."/>
            <person name="Drula E."/>
            <person name="Henrissat B."/>
            <person name="Kohler A."/>
            <person name="Grigoriev I.V."/>
            <person name="Martin F.M."/>
            <person name="Hacquard S."/>
        </authorList>
    </citation>
    <scope>NUCLEOTIDE SEQUENCE</scope>
    <source>
        <strain evidence="3">MPI-SDFR-AT-0068</strain>
    </source>
</reference>
<gene>
    <name evidence="3" type="ORF">BKA59DRAFT_431585</name>
</gene>
<evidence type="ECO:0000259" key="2">
    <source>
        <dbReference type="Pfam" id="PF14420"/>
    </source>
</evidence>
<organism evidence="3 4">
    <name type="scientific">Fusarium tricinctum</name>
    <dbReference type="NCBI Taxonomy" id="61284"/>
    <lineage>
        <taxon>Eukaryota</taxon>
        <taxon>Fungi</taxon>
        <taxon>Dikarya</taxon>
        <taxon>Ascomycota</taxon>
        <taxon>Pezizomycotina</taxon>
        <taxon>Sordariomycetes</taxon>
        <taxon>Hypocreomycetidae</taxon>
        <taxon>Hypocreales</taxon>
        <taxon>Nectriaceae</taxon>
        <taxon>Fusarium</taxon>
        <taxon>Fusarium tricinctum species complex</taxon>
    </lineage>
</organism>
<dbReference type="InterPro" id="IPR025676">
    <property type="entry name" value="Clr5_dom"/>
</dbReference>
<dbReference type="EMBL" id="JAGPXF010000002">
    <property type="protein sequence ID" value="KAH7256126.1"/>
    <property type="molecule type" value="Genomic_DNA"/>
</dbReference>
<feature type="domain" description="Clr5" evidence="2">
    <location>
        <begin position="132"/>
        <end position="183"/>
    </location>
</feature>
<feature type="region of interest" description="Disordered" evidence="1">
    <location>
        <begin position="95"/>
        <end position="135"/>
    </location>
</feature>
<sequence>MPQDTPWGGFSSPRLPSIEVLNQPHVAWSSSGPLLPQPEPNYSHTTTEVSLQSPFNSIQAHVARPNNASMEGNDMPASRPQNPAALQGLWHSAPNVTQEHRSSSHEDQRGRVDNIPSKRASRKPKAPPLGETQWEQKKPYIEQLYMVEDLPLSEVIRRMKNDHEFSATERMYKNRFKAWRWSKNTPTAWMAKKAQQRKNDGKDTVFYWNDQRLTADDLVQRNGKAWQNQSGDFICGRTPNDTEYYTPGNERHQRNFASQPRSWNDKHEEEKFYLDTPPVNIELKKTTLPQLRDLLGGASRAASAGNVNEADADFRDAVSGFCFKLSPTHDETLRAAYLYACFYAKLNQMNKADAVLNWMSSHHVKKWGPRHDNAYLHYARMIELFRSWGRQEDAELLVYKLLDDETDEGVNLLDLGNESSTQRTMSIDLDTSFPETDDPQSICQQLNKIDLAIISNINGLNNVLEVIIRHCEAKPHDLDISLQACRAKCALAKCHNNAGNFEQALNLLKGARRSITPFLSVNEEPMSRKTIQTVKTLAYQFLEMKDESSCNAVLEDVVSSLEARFQVFDCDVNERELLLDFVLTVAFHFHGVTAWDKCRYWVERGYGLAIRMHGLRSQEARRFQKILDKEDFDMRSSISVHDLMKFSGGFFTIRLVSNPASL</sequence>
<dbReference type="Pfam" id="PF14420">
    <property type="entry name" value="Clr5"/>
    <property type="match status" value="1"/>
</dbReference>
<dbReference type="PANTHER" id="PTHR38788:SF3">
    <property type="entry name" value="CLR5 DOMAIN-CONTAINING PROTEIN"/>
    <property type="match status" value="1"/>
</dbReference>
<evidence type="ECO:0000256" key="1">
    <source>
        <dbReference type="SAM" id="MobiDB-lite"/>
    </source>
</evidence>
<protein>
    <recommendedName>
        <fullName evidence="2">Clr5 domain-containing protein</fullName>
    </recommendedName>
</protein>
<dbReference type="Gene3D" id="1.25.40.10">
    <property type="entry name" value="Tetratricopeptide repeat domain"/>
    <property type="match status" value="1"/>
</dbReference>
<keyword evidence="4" id="KW-1185">Reference proteome</keyword>
<dbReference type="AlphaFoldDB" id="A0A8K0S4E8"/>
<feature type="compositionally biased region" description="Basic and acidic residues" evidence="1">
    <location>
        <begin position="98"/>
        <end position="112"/>
    </location>
</feature>
<dbReference type="PANTHER" id="PTHR38788">
    <property type="entry name" value="CLR5 DOMAIN-CONTAINING PROTEIN"/>
    <property type="match status" value="1"/>
</dbReference>
<name>A0A8K0S4E8_9HYPO</name>
<dbReference type="OrthoDB" id="5308957at2759"/>
<comment type="caution">
    <text evidence="3">The sequence shown here is derived from an EMBL/GenBank/DDBJ whole genome shotgun (WGS) entry which is preliminary data.</text>
</comment>
<feature type="region of interest" description="Disordered" evidence="1">
    <location>
        <begin position="66"/>
        <end position="85"/>
    </location>
</feature>
<accession>A0A8K0S4E8</accession>
<proteinExistence type="predicted"/>
<evidence type="ECO:0000313" key="4">
    <source>
        <dbReference type="Proteomes" id="UP000813427"/>
    </source>
</evidence>
<dbReference type="Proteomes" id="UP000813427">
    <property type="component" value="Unassembled WGS sequence"/>
</dbReference>
<evidence type="ECO:0000313" key="3">
    <source>
        <dbReference type="EMBL" id="KAH7256126.1"/>
    </source>
</evidence>